<evidence type="ECO:0000313" key="2">
    <source>
        <dbReference type="EMBL" id="EDO18809.1"/>
    </source>
</evidence>
<keyword evidence="1" id="KW-0812">Transmembrane</keyword>
<evidence type="ECO:0000256" key="1">
    <source>
        <dbReference type="SAM" id="Phobius"/>
    </source>
</evidence>
<accession>A7TG52</accession>
<feature type="transmembrane region" description="Helical" evidence="1">
    <location>
        <begin position="12"/>
        <end position="38"/>
    </location>
</feature>
<dbReference type="KEGG" id="vpo:Kpol_1028p85"/>
<proteinExistence type="predicted"/>
<dbReference type="AlphaFoldDB" id="A7TG52"/>
<dbReference type="GeneID" id="5547125"/>
<dbReference type="InParanoid" id="A7TG52"/>
<feature type="transmembrane region" description="Helical" evidence="1">
    <location>
        <begin position="104"/>
        <end position="128"/>
    </location>
</feature>
<dbReference type="FunCoup" id="A7TG52">
    <property type="interactions" value="18"/>
</dbReference>
<keyword evidence="3" id="KW-1185">Reference proteome</keyword>
<keyword evidence="1" id="KW-1133">Transmembrane helix</keyword>
<gene>
    <name evidence="2" type="ORF">Kpol_1028p85</name>
</gene>
<dbReference type="STRING" id="436907.A7TG52"/>
<dbReference type="EMBL" id="DS480385">
    <property type="protein sequence ID" value="EDO18809.1"/>
    <property type="molecule type" value="Genomic_DNA"/>
</dbReference>
<dbReference type="PhylomeDB" id="A7TG52"/>
<feature type="transmembrane region" description="Helical" evidence="1">
    <location>
        <begin position="58"/>
        <end position="83"/>
    </location>
</feature>
<protein>
    <submittedName>
        <fullName evidence="2">Uncharacterized protein</fullName>
    </submittedName>
</protein>
<evidence type="ECO:0000313" key="3">
    <source>
        <dbReference type="Proteomes" id="UP000000267"/>
    </source>
</evidence>
<dbReference type="Proteomes" id="UP000000267">
    <property type="component" value="Unassembled WGS sequence"/>
</dbReference>
<dbReference type="HOGENOM" id="CLU_727970_0_0_1"/>
<dbReference type="OrthoDB" id="4069321at2759"/>
<name>A7TG52_VANPO</name>
<dbReference type="eggNOG" id="ENOG502S5W0">
    <property type="taxonomic scope" value="Eukaryota"/>
</dbReference>
<organism evidence="3">
    <name type="scientific">Vanderwaltozyma polyspora (strain ATCC 22028 / DSM 70294 / BCRC 21397 / CBS 2163 / NBRC 10782 / NRRL Y-8283 / UCD 57-17)</name>
    <name type="common">Kluyveromyces polysporus</name>
    <dbReference type="NCBI Taxonomy" id="436907"/>
    <lineage>
        <taxon>Eukaryota</taxon>
        <taxon>Fungi</taxon>
        <taxon>Dikarya</taxon>
        <taxon>Ascomycota</taxon>
        <taxon>Saccharomycotina</taxon>
        <taxon>Saccharomycetes</taxon>
        <taxon>Saccharomycetales</taxon>
        <taxon>Saccharomycetaceae</taxon>
        <taxon>Vanderwaltozyma</taxon>
    </lineage>
</organism>
<reference evidence="2 3" key="1">
    <citation type="journal article" date="2007" name="Proc. Natl. Acad. Sci. U.S.A.">
        <title>Independent sorting-out of thousands of duplicated gene pairs in two yeast species descended from a whole-genome duplication.</title>
        <authorList>
            <person name="Scannell D.R."/>
            <person name="Frank A.C."/>
            <person name="Conant G.C."/>
            <person name="Byrne K.P."/>
            <person name="Woolfit M."/>
            <person name="Wolfe K.H."/>
        </authorList>
    </citation>
    <scope>NUCLEOTIDE SEQUENCE [LARGE SCALE GENOMIC DNA]</scope>
    <source>
        <strain evidence="3">ATCC 22028 / DSM 70294 / BCRC 21397 / CBS 2163 / NBRC 10782 / NRRL Y-8283 / UCD 57-17</strain>
    </source>
</reference>
<sequence length="334" mass="38642">MIKIISEILSYVLILRGFLLKFIAILYRIILITFYYLYSFTSWVYTNSFQKIVQLLDIFLLTPFIIIFKNIIQLFMLPINIPLKLFMGITFNDIIFNVNTWEGIYILITMIQYTTVLLICGCIIGLAFGSSLAVIHSFIKVPSIYIDVPKIIWDYSPSLRPRLQKLITNILLFFKSFIKIPSFAKSYYPPSPVLSTTDFNNDDIELEDLEPTLIKKPNLSNFDRKSVSSKEEALEIASLLPSDFFQKEEPIVSKTPQKRKQNSYTYYHTPIQSPNKSDMYDEEVSSLSNIWDQFDDIPTTLRTDGGMTTLVSNINDSMSTNRDTISIRKVKNKK</sequence>
<dbReference type="OMA" id="THQISAN"/>
<dbReference type="RefSeq" id="XP_001646667.1">
    <property type="nucleotide sequence ID" value="XM_001646617.1"/>
</dbReference>
<keyword evidence="1" id="KW-0472">Membrane</keyword>